<reference evidence="1" key="1">
    <citation type="submission" date="2021-06" db="EMBL/GenBank/DDBJ databases">
        <authorList>
            <person name="Kallberg Y."/>
            <person name="Tangrot J."/>
            <person name="Rosling A."/>
        </authorList>
    </citation>
    <scope>NUCLEOTIDE SEQUENCE</scope>
    <source>
        <strain evidence="1">MT106</strain>
    </source>
</reference>
<dbReference type="AlphaFoldDB" id="A0A9N9CFU0"/>
<feature type="non-terminal residue" evidence="1">
    <location>
        <position position="82"/>
    </location>
</feature>
<dbReference type="OrthoDB" id="122087at2759"/>
<protein>
    <submittedName>
        <fullName evidence="1">2181_t:CDS:1</fullName>
    </submittedName>
</protein>
<evidence type="ECO:0000313" key="2">
    <source>
        <dbReference type="Proteomes" id="UP000789831"/>
    </source>
</evidence>
<organism evidence="1 2">
    <name type="scientific">Ambispora gerdemannii</name>
    <dbReference type="NCBI Taxonomy" id="144530"/>
    <lineage>
        <taxon>Eukaryota</taxon>
        <taxon>Fungi</taxon>
        <taxon>Fungi incertae sedis</taxon>
        <taxon>Mucoromycota</taxon>
        <taxon>Glomeromycotina</taxon>
        <taxon>Glomeromycetes</taxon>
        <taxon>Archaeosporales</taxon>
        <taxon>Ambisporaceae</taxon>
        <taxon>Ambispora</taxon>
    </lineage>
</organism>
<name>A0A9N9CFU0_9GLOM</name>
<sequence>NGKILQYGRNSGRLIFLTIFCEYGQNRPNKPFKDNLYKEWHFWMASGGVGQTTSNLRHAKLGDVYVWVNLALALDSLEDEEL</sequence>
<dbReference type="EMBL" id="CAJVPL010002180">
    <property type="protein sequence ID" value="CAG8602019.1"/>
    <property type="molecule type" value="Genomic_DNA"/>
</dbReference>
<keyword evidence="2" id="KW-1185">Reference proteome</keyword>
<gene>
    <name evidence="1" type="ORF">AGERDE_LOCUS9152</name>
</gene>
<comment type="caution">
    <text evidence="1">The sequence shown here is derived from an EMBL/GenBank/DDBJ whole genome shotgun (WGS) entry which is preliminary data.</text>
</comment>
<accession>A0A9N9CFU0</accession>
<evidence type="ECO:0000313" key="1">
    <source>
        <dbReference type="EMBL" id="CAG8602019.1"/>
    </source>
</evidence>
<dbReference type="Proteomes" id="UP000789831">
    <property type="component" value="Unassembled WGS sequence"/>
</dbReference>
<proteinExistence type="predicted"/>